<dbReference type="Pfam" id="PF03732">
    <property type="entry name" value="Retrotrans_gag"/>
    <property type="match status" value="1"/>
</dbReference>
<gene>
    <name evidence="3" type="ORF">Tci_031231</name>
</gene>
<name>A0A6L2LBW9_TANCI</name>
<dbReference type="InterPro" id="IPR005162">
    <property type="entry name" value="Retrotrans_gag_dom"/>
</dbReference>
<accession>A0A6L2LBW9</accession>
<evidence type="ECO:0000313" key="3">
    <source>
        <dbReference type="EMBL" id="GEU59253.1"/>
    </source>
</evidence>
<dbReference type="Pfam" id="PF08284">
    <property type="entry name" value="RVP_2"/>
    <property type="match status" value="1"/>
</dbReference>
<dbReference type="GO" id="GO:0003964">
    <property type="term" value="F:RNA-directed DNA polymerase activity"/>
    <property type="evidence" value="ECO:0007669"/>
    <property type="project" value="UniProtKB-KW"/>
</dbReference>
<dbReference type="EMBL" id="BKCJ010004140">
    <property type="protein sequence ID" value="GEU59253.1"/>
    <property type="molecule type" value="Genomic_DNA"/>
</dbReference>
<sequence>MPNYGKFLKELVRNKHKLEQISAAFLSDESSALIQNKVPPKLGDPGSFLIPCNFNKAFSCDALVDLGADINLMNHPQRKLFVKFDEFMEMTTEENSDSESDTEEPPFEKITFNSDYKINISLDEPPTDLELKPLPDNLEYAFLEEPSFLPSGMGLKMAKLLSFRLYVSRLASVVIFVKMGVLQTASPYYFPASLGNTSPDPLNDLTKDLLASLAFSPFYDDPHMKEILPPKKQARGRSSSSTSALPQVFEIKESSRVTLLERHKEQIEEILNHLDELSLDRIKHMENKIEALETQAATMASTDNLNRNTEPRETPVAKRGNYKEFISCQPFYFNGTKGAVSLICWFERTESVFSRSNCVKENKVTFATGTLTYDALSWWNAYAQHIGIEQANKTTRTELKRLLTNKYCPRNEIKKIEDEFYNLIVKGNDLKTYVRRFQELAVLCPNMPQTLEEATNIAQKLMDQIIKRGSMQGTMLKGKQQCPQKDILAKGKECSSRPERSHGFDVIIGMDWLSKYHARIICDEKVVHIPIDSETLIIRGLPVDPAKIEAVKNWTSLTTPTKKLCKAPILALPEGNDDFVVYCNASHQAQSEAIKEENNEAENLQGMDKAFEVRPDGTRCIKN</sequence>
<protein>
    <submittedName>
        <fullName evidence="3">Reverse transcriptase domain-containing protein</fullName>
    </submittedName>
</protein>
<evidence type="ECO:0000256" key="1">
    <source>
        <dbReference type="SAM" id="Coils"/>
    </source>
</evidence>
<dbReference type="AlphaFoldDB" id="A0A6L2LBW9"/>
<feature type="coiled-coil region" evidence="1">
    <location>
        <begin position="260"/>
        <end position="302"/>
    </location>
</feature>
<keyword evidence="3" id="KW-0548">Nucleotidyltransferase</keyword>
<reference evidence="3" key="1">
    <citation type="journal article" date="2019" name="Sci. Rep.">
        <title>Draft genome of Tanacetum cinerariifolium, the natural source of mosquito coil.</title>
        <authorList>
            <person name="Yamashiro T."/>
            <person name="Shiraishi A."/>
            <person name="Satake H."/>
            <person name="Nakayama K."/>
        </authorList>
    </citation>
    <scope>NUCLEOTIDE SEQUENCE</scope>
</reference>
<proteinExistence type="predicted"/>
<comment type="caution">
    <text evidence="3">The sequence shown here is derived from an EMBL/GenBank/DDBJ whole genome shotgun (WGS) entry which is preliminary data.</text>
</comment>
<keyword evidence="3" id="KW-0808">Transferase</keyword>
<keyword evidence="1" id="KW-0175">Coiled coil</keyword>
<feature type="domain" description="Retrotransposon gag" evidence="2">
    <location>
        <begin position="366"/>
        <end position="452"/>
    </location>
</feature>
<evidence type="ECO:0000259" key="2">
    <source>
        <dbReference type="Pfam" id="PF03732"/>
    </source>
</evidence>
<dbReference type="PANTHER" id="PTHR33067">
    <property type="entry name" value="RNA-DIRECTED DNA POLYMERASE-RELATED"/>
    <property type="match status" value="1"/>
</dbReference>
<dbReference type="PANTHER" id="PTHR33067:SF9">
    <property type="entry name" value="RNA-DIRECTED DNA POLYMERASE"/>
    <property type="match status" value="1"/>
</dbReference>
<organism evidence="3">
    <name type="scientific">Tanacetum cinerariifolium</name>
    <name type="common">Dalmatian daisy</name>
    <name type="synonym">Chrysanthemum cinerariifolium</name>
    <dbReference type="NCBI Taxonomy" id="118510"/>
    <lineage>
        <taxon>Eukaryota</taxon>
        <taxon>Viridiplantae</taxon>
        <taxon>Streptophyta</taxon>
        <taxon>Embryophyta</taxon>
        <taxon>Tracheophyta</taxon>
        <taxon>Spermatophyta</taxon>
        <taxon>Magnoliopsida</taxon>
        <taxon>eudicotyledons</taxon>
        <taxon>Gunneridae</taxon>
        <taxon>Pentapetalae</taxon>
        <taxon>asterids</taxon>
        <taxon>campanulids</taxon>
        <taxon>Asterales</taxon>
        <taxon>Asteraceae</taxon>
        <taxon>Asteroideae</taxon>
        <taxon>Anthemideae</taxon>
        <taxon>Anthemidinae</taxon>
        <taxon>Tanacetum</taxon>
    </lineage>
</organism>
<keyword evidence="3" id="KW-0695">RNA-directed DNA polymerase</keyword>